<dbReference type="Proteomes" id="UP001595973">
    <property type="component" value="Unassembled WGS sequence"/>
</dbReference>
<feature type="chain" id="PRO_5045574026" description="C4-dicarboxylate ABC transporter substrate-binding protein" evidence="4">
    <location>
        <begin position="26"/>
        <end position="366"/>
    </location>
</feature>
<dbReference type="RefSeq" id="WP_380721913.1">
    <property type="nucleotide sequence ID" value="NZ_JBHSGI010000033.1"/>
</dbReference>
<proteinExistence type="predicted"/>
<accession>A0ABV9KN32</accession>
<keyword evidence="2 4" id="KW-0732">Signal</keyword>
<evidence type="ECO:0000313" key="5">
    <source>
        <dbReference type="EMBL" id="MFC4671409.1"/>
    </source>
</evidence>
<dbReference type="PANTHER" id="PTHR33376:SF15">
    <property type="entry name" value="BLL6794 PROTEIN"/>
    <property type="match status" value="1"/>
</dbReference>
<dbReference type="Pfam" id="PF03480">
    <property type="entry name" value="DctP"/>
    <property type="match status" value="1"/>
</dbReference>
<dbReference type="InterPro" id="IPR038404">
    <property type="entry name" value="TRAP_DctP_sf"/>
</dbReference>
<keyword evidence="6" id="KW-1185">Reference proteome</keyword>
<dbReference type="InterPro" id="IPR018389">
    <property type="entry name" value="DctP_fam"/>
</dbReference>
<evidence type="ECO:0000256" key="3">
    <source>
        <dbReference type="ARBA" id="ARBA00022764"/>
    </source>
</evidence>
<keyword evidence="3" id="KW-0574">Periplasm</keyword>
<evidence type="ECO:0000313" key="6">
    <source>
        <dbReference type="Proteomes" id="UP001595973"/>
    </source>
</evidence>
<evidence type="ECO:0008006" key="7">
    <source>
        <dbReference type="Google" id="ProtNLM"/>
    </source>
</evidence>
<protein>
    <recommendedName>
        <fullName evidence="7">C4-dicarboxylate ABC transporter substrate-binding protein</fullName>
    </recommendedName>
</protein>
<evidence type="ECO:0000256" key="2">
    <source>
        <dbReference type="ARBA" id="ARBA00022729"/>
    </source>
</evidence>
<dbReference type="Gene3D" id="3.40.190.170">
    <property type="entry name" value="Bacterial extracellular solute-binding protein, family 7"/>
    <property type="match status" value="1"/>
</dbReference>
<sequence>MKYAKISAFSAICAGLMAGAGAVSAQNLTLSTGLGQPHMWVAHHMEPFAEAMESKTNGEVTFTKYYGGELSAVGRELDSLNSGVIDVAAPLLAPYHEGRFPLSDITQLPTYGTTSPMVTRAFQGLLDSDVEIAPGKTFYSYEIGDKGIHVWAIGATAPYSISTTSKVLKEPADFTGTLLRAGSALHTIVLGNLGATPVTLPGPQAYEALSRKTIDGIIIAISDWPSYSIQELLRHSIVDVSIGHWESYLAISDAAWGNLSPEHQKQFDETAREVALTNAEKWESNLVEVRQKSEAEDGGSFVSVKDLSPEMQAHMDKAARQSWIDWIEKTEAAGHPAKATAKLYAQLIMAEGGALPDGVGDYLGLN</sequence>
<reference evidence="6" key="1">
    <citation type="journal article" date="2019" name="Int. J. Syst. Evol. Microbiol.">
        <title>The Global Catalogue of Microorganisms (GCM) 10K type strain sequencing project: providing services to taxonomists for standard genome sequencing and annotation.</title>
        <authorList>
            <consortium name="The Broad Institute Genomics Platform"/>
            <consortium name="The Broad Institute Genome Sequencing Center for Infectious Disease"/>
            <person name="Wu L."/>
            <person name="Ma J."/>
        </authorList>
    </citation>
    <scope>NUCLEOTIDE SEQUENCE [LARGE SCALE GENOMIC DNA]</scope>
    <source>
        <strain evidence="6">CGMCC 4.7283</strain>
    </source>
</reference>
<comment type="caution">
    <text evidence="5">The sequence shown here is derived from an EMBL/GenBank/DDBJ whole genome shotgun (WGS) entry which is preliminary data.</text>
</comment>
<feature type="signal peptide" evidence="4">
    <location>
        <begin position="1"/>
        <end position="25"/>
    </location>
</feature>
<comment type="subcellular location">
    <subcellularLocation>
        <location evidence="1">Periplasm</location>
    </subcellularLocation>
</comment>
<evidence type="ECO:0000256" key="1">
    <source>
        <dbReference type="ARBA" id="ARBA00004418"/>
    </source>
</evidence>
<gene>
    <name evidence="5" type="ORF">ACFO5X_22845</name>
</gene>
<organism evidence="5 6">
    <name type="scientific">Seohaeicola nanhaiensis</name>
    <dbReference type="NCBI Taxonomy" id="1387282"/>
    <lineage>
        <taxon>Bacteria</taxon>
        <taxon>Pseudomonadati</taxon>
        <taxon>Pseudomonadota</taxon>
        <taxon>Alphaproteobacteria</taxon>
        <taxon>Rhodobacterales</taxon>
        <taxon>Roseobacteraceae</taxon>
        <taxon>Seohaeicola</taxon>
    </lineage>
</organism>
<dbReference type="PANTHER" id="PTHR33376">
    <property type="match status" value="1"/>
</dbReference>
<evidence type="ECO:0000256" key="4">
    <source>
        <dbReference type="SAM" id="SignalP"/>
    </source>
</evidence>
<name>A0ABV9KN32_9RHOB</name>
<dbReference type="EMBL" id="JBHSGI010000033">
    <property type="protein sequence ID" value="MFC4671409.1"/>
    <property type="molecule type" value="Genomic_DNA"/>
</dbReference>